<feature type="domain" description="Mce/MlaD" evidence="1">
    <location>
        <begin position="31"/>
        <end position="104"/>
    </location>
</feature>
<reference evidence="3" key="1">
    <citation type="journal article" date="2019" name="Int. J. Syst. Evol. Microbiol.">
        <title>The Global Catalogue of Microorganisms (GCM) 10K type strain sequencing project: providing services to taxonomists for standard genome sequencing and annotation.</title>
        <authorList>
            <consortium name="The Broad Institute Genomics Platform"/>
            <consortium name="The Broad Institute Genome Sequencing Center for Infectious Disease"/>
            <person name="Wu L."/>
            <person name="Ma J."/>
        </authorList>
    </citation>
    <scope>NUCLEOTIDE SEQUENCE [LARGE SCALE GENOMIC DNA]</scope>
    <source>
        <strain evidence="3">JCM 17688</strain>
    </source>
</reference>
<dbReference type="Proteomes" id="UP001500635">
    <property type="component" value="Unassembled WGS sequence"/>
</dbReference>
<sequence length="337" mass="34215">MSLVGLVALAVVSAILLGGQGVQWIGAHGQKTATVAVTDANGLIVGSRVLDRGVQIGRVTGIGVDAQQVELSLSYDPGIEIPQDATMRIENLSGLGEAYLAILPTASTGPYLADGARVTGVLDTSDSTVGALSAALSTLMRRLDPDAVNRILDRVDAALPGGDTGTGASTVATIESGANLVSVALLRQMPDVEAILASTQTIAPQADTVGPQLKAMAAPLRLAGHTYSVMAESTLALMHTNTFPAIIQKGPLALFKLIQTFEDRVGSDVKYMSVLFLPGIQAAAAPIATINLGNLLDTALGVTRGSRGGAVTLHLAPPAPAPAPVQSSAAVAPSAPR</sequence>
<evidence type="ECO:0000259" key="1">
    <source>
        <dbReference type="Pfam" id="PF02470"/>
    </source>
</evidence>
<dbReference type="Pfam" id="PF02470">
    <property type="entry name" value="MlaD"/>
    <property type="match status" value="1"/>
</dbReference>
<protein>
    <recommendedName>
        <fullName evidence="1">Mce/MlaD domain-containing protein</fullName>
    </recommendedName>
</protein>
<dbReference type="PANTHER" id="PTHR33371:SF16">
    <property type="entry name" value="MCE-FAMILY PROTEIN MCE3F"/>
    <property type="match status" value="1"/>
</dbReference>
<dbReference type="PANTHER" id="PTHR33371">
    <property type="entry name" value="INTERMEMBRANE PHOSPHOLIPID TRANSPORT SYSTEM BINDING PROTEIN MLAD-RELATED"/>
    <property type="match status" value="1"/>
</dbReference>
<comment type="caution">
    <text evidence="2">The sequence shown here is derived from an EMBL/GenBank/DDBJ whole genome shotgun (WGS) entry which is preliminary data.</text>
</comment>
<gene>
    <name evidence="2" type="ORF">GCM10023147_19550</name>
</gene>
<proteinExistence type="predicted"/>
<keyword evidence="3" id="KW-1185">Reference proteome</keyword>
<dbReference type="InterPro" id="IPR052336">
    <property type="entry name" value="MlaD_Phospholipid_Transporter"/>
</dbReference>
<name>A0ABP8JHS9_9ACTN</name>
<evidence type="ECO:0000313" key="2">
    <source>
        <dbReference type="EMBL" id="GAA4391010.1"/>
    </source>
</evidence>
<dbReference type="EMBL" id="BAABFR010000024">
    <property type="protein sequence ID" value="GAA4391010.1"/>
    <property type="molecule type" value="Genomic_DNA"/>
</dbReference>
<organism evidence="2 3">
    <name type="scientific">Tsukamurella soli</name>
    <dbReference type="NCBI Taxonomy" id="644556"/>
    <lineage>
        <taxon>Bacteria</taxon>
        <taxon>Bacillati</taxon>
        <taxon>Actinomycetota</taxon>
        <taxon>Actinomycetes</taxon>
        <taxon>Mycobacteriales</taxon>
        <taxon>Tsukamurellaceae</taxon>
        <taxon>Tsukamurella</taxon>
    </lineage>
</organism>
<accession>A0ABP8JHS9</accession>
<dbReference type="InterPro" id="IPR003399">
    <property type="entry name" value="Mce/MlaD"/>
</dbReference>
<evidence type="ECO:0000313" key="3">
    <source>
        <dbReference type="Proteomes" id="UP001500635"/>
    </source>
</evidence>